<gene>
    <name evidence="6" type="ordered locus">PP_3395</name>
</gene>
<feature type="domain" description="HTH lysR-type" evidence="5">
    <location>
        <begin position="27"/>
        <end position="79"/>
    </location>
</feature>
<dbReference type="STRING" id="160488.PP_3395"/>
<dbReference type="OrthoDB" id="9785974at2"/>
<evidence type="ECO:0000256" key="2">
    <source>
        <dbReference type="ARBA" id="ARBA00023015"/>
    </source>
</evidence>
<dbReference type="GO" id="GO:0005829">
    <property type="term" value="C:cytosol"/>
    <property type="evidence" value="ECO:0007669"/>
    <property type="project" value="TreeGrafter"/>
</dbReference>
<keyword evidence="4" id="KW-0804">Transcription</keyword>
<dbReference type="KEGG" id="ppu:PP_3395"/>
<dbReference type="InterPro" id="IPR036388">
    <property type="entry name" value="WH-like_DNA-bd_sf"/>
</dbReference>
<dbReference type="InterPro" id="IPR050950">
    <property type="entry name" value="HTH-type_LysR_regulators"/>
</dbReference>
<dbReference type="eggNOG" id="COG0583">
    <property type="taxonomic scope" value="Bacteria"/>
</dbReference>
<name>Q88HG3_PSEPK</name>
<dbReference type="Proteomes" id="UP000000556">
    <property type="component" value="Chromosome"/>
</dbReference>
<keyword evidence="2" id="KW-0805">Transcription regulation</keyword>
<dbReference type="InterPro" id="IPR000847">
    <property type="entry name" value="LysR_HTH_N"/>
</dbReference>
<dbReference type="EMBL" id="AE015451">
    <property type="protein sequence ID" value="AAN68999.1"/>
    <property type="molecule type" value="Genomic_DNA"/>
</dbReference>
<evidence type="ECO:0000256" key="1">
    <source>
        <dbReference type="ARBA" id="ARBA00009437"/>
    </source>
</evidence>
<dbReference type="PANTHER" id="PTHR30419:SF2">
    <property type="entry name" value="LYSR FAMILY TRANSCRIPTIONAL REGULATOR"/>
    <property type="match status" value="1"/>
</dbReference>
<dbReference type="Gene3D" id="3.40.190.290">
    <property type="match status" value="1"/>
</dbReference>
<protein>
    <submittedName>
        <fullName evidence="6">Transcriptional regulator, LysR family</fullName>
    </submittedName>
</protein>
<dbReference type="PROSITE" id="PS50931">
    <property type="entry name" value="HTH_LYSR"/>
    <property type="match status" value="1"/>
</dbReference>
<reference evidence="6 7" key="2">
    <citation type="journal article" date="2016" name="Environ. Microbiol.">
        <title>The revisited genome of Pseudomonas putida KT2440 enlightens its value as a robust metabolic chassis.</title>
        <authorList>
            <person name="Belda E."/>
            <person name="van Heck R.G."/>
            <person name="Lopez-Sanchez M.J."/>
            <person name="Cruveiller S."/>
            <person name="Barbe V."/>
            <person name="Fraser C."/>
            <person name="Klenk H.P."/>
            <person name="Petersen J."/>
            <person name="Morgat A."/>
            <person name="Nikel P.I."/>
            <person name="Vallenet D."/>
            <person name="Rouy Z."/>
            <person name="Sekowska A."/>
            <person name="Martins Dos Santos V.A."/>
            <person name="de Lorenzo V."/>
            <person name="Danchin A."/>
            <person name="Medigue C."/>
        </authorList>
    </citation>
    <scope>NUCLEOTIDE SEQUENCE [LARGE SCALE GENOMIC DNA]</scope>
    <source>
        <strain evidence="7">ATCC 47054 / DSM 6125 / CFBP 8728 / NCIMB 11950 / KT2440</strain>
    </source>
</reference>
<dbReference type="HOGENOM" id="CLU_039613_6_0_6"/>
<dbReference type="PATRIC" id="fig|160488.4.peg.3609"/>
<evidence type="ECO:0000313" key="7">
    <source>
        <dbReference type="Proteomes" id="UP000000556"/>
    </source>
</evidence>
<evidence type="ECO:0000256" key="3">
    <source>
        <dbReference type="ARBA" id="ARBA00023125"/>
    </source>
</evidence>
<dbReference type="InterPro" id="IPR036390">
    <property type="entry name" value="WH_DNA-bd_sf"/>
</dbReference>
<dbReference type="FunFam" id="1.10.10.10:FF:000001">
    <property type="entry name" value="LysR family transcriptional regulator"/>
    <property type="match status" value="1"/>
</dbReference>
<dbReference type="BioCyc" id="PPUT160488:G1G01-3626-MONOMER"/>
<proteinExistence type="inferred from homology"/>
<dbReference type="CDD" id="cd08421">
    <property type="entry name" value="PBP2_LTTR_like_1"/>
    <property type="match status" value="1"/>
</dbReference>
<evidence type="ECO:0000256" key="4">
    <source>
        <dbReference type="ARBA" id="ARBA00023163"/>
    </source>
</evidence>
<dbReference type="PhylomeDB" id="Q88HG3"/>
<dbReference type="GO" id="GO:0003677">
    <property type="term" value="F:DNA binding"/>
    <property type="evidence" value="ECO:0007669"/>
    <property type="project" value="UniProtKB-KW"/>
</dbReference>
<dbReference type="Pfam" id="PF03466">
    <property type="entry name" value="LysR_substrate"/>
    <property type="match status" value="1"/>
</dbReference>
<dbReference type="AlphaFoldDB" id="Q88HG3"/>
<dbReference type="GO" id="GO:0003700">
    <property type="term" value="F:DNA-binding transcription factor activity"/>
    <property type="evidence" value="ECO:0007669"/>
    <property type="project" value="InterPro"/>
</dbReference>
<accession>Q88HG3</accession>
<organism evidence="6 7">
    <name type="scientific">Pseudomonas putida (strain ATCC 47054 / DSM 6125 / CFBP 8728 / NCIMB 11950 / KT2440)</name>
    <dbReference type="NCBI Taxonomy" id="160488"/>
    <lineage>
        <taxon>Bacteria</taxon>
        <taxon>Pseudomonadati</taxon>
        <taxon>Pseudomonadota</taxon>
        <taxon>Gammaproteobacteria</taxon>
        <taxon>Pseudomonadales</taxon>
        <taxon>Pseudomonadaceae</taxon>
        <taxon>Pseudomonas</taxon>
    </lineage>
</organism>
<keyword evidence="7" id="KW-1185">Reference proteome</keyword>
<reference evidence="6 7" key="1">
    <citation type="journal article" date="2002" name="Environ. Microbiol.">
        <title>Complete genome sequence and comparative analysis of the metabolically versatile Pseudomonas putida KT2440.</title>
        <authorList>
            <person name="Nelson K.E."/>
            <person name="Weinel C."/>
            <person name="Paulsen I.T."/>
            <person name="Dodson R.J."/>
            <person name="Hilbert H."/>
            <person name="Martins dos Santos V.A."/>
            <person name="Fouts D.E."/>
            <person name="Gill S.R."/>
            <person name="Pop M."/>
            <person name="Holmes M."/>
            <person name="Brinkac L."/>
            <person name="Beanan M."/>
            <person name="DeBoy R.T."/>
            <person name="Daugherty S."/>
            <person name="Kolonay J."/>
            <person name="Madupu R."/>
            <person name="Nelson W."/>
            <person name="White O."/>
            <person name="Peterson J."/>
            <person name="Khouri H."/>
            <person name="Hance I."/>
            <person name="Chris Lee P."/>
            <person name="Holtzapple E."/>
            <person name="Scanlan D."/>
            <person name="Tran K."/>
            <person name="Moazzez A."/>
            <person name="Utterback T."/>
            <person name="Rizzo M."/>
            <person name="Lee K."/>
            <person name="Kosack D."/>
            <person name="Moestl D."/>
            <person name="Wedler H."/>
            <person name="Lauber J."/>
            <person name="Stjepandic D."/>
            <person name="Hoheisel J."/>
            <person name="Straetz M."/>
            <person name="Heim S."/>
            <person name="Kiewitz C."/>
            <person name="Eisen J.A."/>
            <person name="Timmis K.N."/>
            <person name="Dusterhoft A."/>
            <person name="Tummler B."/>
            <person name="Fraser C.M."/>
        </authorList>
    </citation>
    <scope>NUCLEOTIDE SEQUENCE [LARGE SCALE GENOMIC DNA]</scope>
    <source>
        <strain evidence="7">ATCC 47054 / DSM 6125 / CFBP 8728 / NCIMB 11950 / KT2440</strain>
    </source>
</reference>
<sequence>MRFLLQCYGGPFPKPSQAMQPLDHLSLNLFIVVCEEGTIARAGERAFMAPSAVSKRISDIEARFGTALLKRSKRGVEPTPAGLALLRHAREMTRAMERLDSELSEYAHGARGHVRVLANVSSIMEFLPEELSAFMLEYPLIQADIEERFSADVVRGVAEGTADLGICRKSMAVGDLDFVPYRQDHLAVVVAADHPLAGRSQIAFEETLGYDHLGLSAFATLNAFMRKSAEQSGKALRFRSYVSSFDAAYRLVQFGLGLAVFPQEAVSRYAALFDLRVIALTDDWALGEFVICMRDRHTLSLSARRLLDHLLLRAPAWQGAG</sequence>
<dbReference type="SUPFAM" id="SSF53850">
    <property type="entry name" value="Periplasmic binding protein-like II"/>
    <property type="match status" value="1"/>
</dbReference>
<dbReference type="InterPro" id="IPR005119">
    <property type="entry name" value="LysR_subst-bd"/>
</dbReference>
<dbReference type="PaxDb" id="160488-PP_3395"/>
<dbReference type="Pfam" id="PF00126">
    <property type="entry name" value="HTH_1"/>
    <property type="match status" value="1"/>
</dbReference>
<evidence type="ECO:0000313" key="6">
    <source>
        <dbReference type="EMBL" id="AAN68999.1"/>
    </source>
</evidence>
<dbReference type="SUPFAM" id="SSF46785">
    <property type="entry name" value="Winged helix' DNA-binding domain"/>
    <property type="match status" value="1"/>
</dbReference>
<dbReference type="PANTHER" id="PTHR30419">
    <property type="entry name" value="HTH-TYPE TRANSCRIPTIONAL REGULATOR YBHD"/>
    <property type="match status" value="1"/>
</dbReference>
<comment type="similarity">
    <text evidence="1">Belongs to the LysR transcriptional regulatory family.</text>
</comment>
<dbReference type="Gene3D" id="1.10.10.10">
    <property type="entry name" value="Winged helix-like DNA-binding domain superfamily/Winged helix DNA-binding domain"/>
    <property type="match status" value="1"/>
</dbReference>
<keyword evidence="3" id="KW-0238">DNA-binding</keyword>
<evidence type="ECO:0000259" key="5">
    <source>
        <dbReference type="PROSITE" id="PS50931"/>
    </source>
</evidence>